<name>A0ABS4EC99_9FIRM</name>
<evidence type="ECO:0000313" key="2">
    <source>
        <dbReference type="Proteomes" id="UP000767291"/>
    </source>
</evidence>
<comment type="caution">
    <text evidence="1">The sequence shown here is derived from an EMBL/GenBank/DDBJ whole genome shotgun (WGS) entry which is preliminary data.</text>
</comment>
<sequence>MIESRCGILCSECGHKEQAGCNGCVNIDKPFWGDVCPVKSCCEGKKLDYCGECSDFACGLLEQFSYDKEQGDDGKRIEQCKVWARKNLSKSL</sequence>
<proteinExistence type="predicted"/>
<evidence type="ECO:0000313" key="1">
    <source>
        <dbReference type="EMBL" id="MBP1855566.1"/>
    </source>
</evidence>
<organism evidence="1 2">
    <name type="scientific">Metaclostridioides mangenotii</name>
    <dbReference type="NCBI Taxonomy" id="1540"/>
    <lineage>
        <taxon>Bacteria</taxon>
        <taxon>Bacillati</taxon>
        <taxon>Bacillota</taxon>
        <taxon>Clostridia</taxon>
        <taxon>Peptostreptococcales</taxon>
        <taxon>Peptostreptococcaceae</taxon>
        <taxon>Metaclostridioides</taxon>
    </lineage>
</organism>
<dbReference type="Pfam" id="PF12675">
    <property type="entry name" value="DUF3795"/>
    <property type="match status" value="1"/>
</dbReference>
<dbReference type="EMBL" id="JAGGJX010000003">
    <property type="protein sequence ID" value="MBP1855566.1"/>
    <property type="molecule type" value="Genomic_DNA"/>
</dbReference>
<keyword evidence="2" id="KW-1185">Reference proteome</keyword>
<protein>
    <recommendedName>
        <fullName evidence="3">DUF3795 domain-containing protein</fullName>
    </recommendedName>
</protein>
<accession>A0ABS4EC99</accession>
<dbReference type="Proteomes" id="UP000767291">
    <property type="component" value="Unassembled WGS sequence"/>
</dbReference>
<gene>
    <name evidence="1" type="ORF">J2Z43_001961</name>
</gene>
<dbReference type="RefSeq" id="WP_209456982.1">
    <property type="nucleotide sequence ID" value="NZ_BAAACS010000011.1"/>
</dbReference>
<reference evidence="1 2" key="1">
    <citation type="submission" date="2021-03" db="EMBL/GenBank/DDBJ databases">
        <title>Genomic Encyclopedia of Type Strains, Phase IV (KMG-IV): sequencing the most valuable type-strain genomes for metagenomic binning, comparative biology and taxonomic classification.</title>
        <authorList>
            <person name="Goeker M."/>
        </authorList>
    </citation>
    <scope>NUCLEOTIDE SEQUENCE [LARGE SCALE GENOMIC DNA]</scope>
    <source>
        <strain evidence="1 2">DSM 1289</strain>
    </source>
</reference>
<dbReference type="InterPro" id="IPR024227">
    <property type="entry name" value="DUF3795"/>
</dbReference>
<evidence type="ECO:0008006" key="3">
    <source>
        <dbReference type="Google" id="ProtNLM"/>
    </source>
</evidence>